<dbReference type="InterPro" id="IPR016181">
    <property type="entry name" value="Acyl_CoA_acyltransferase"/>
</dbReference>
<dbReference type="Gene3D" id="3.40.630.30">
    <property type="match status" value="1"/>
</dbReference>
<dbReference type="Pfam" id="PF08445">
    <property type="entry name" value="FR47"/>
    <property type="match status" value="1"/>
</dbReference>
<dbReference type="EMBL" id="BMIB01000001">
    <property type="protein sequence ID" value="GGH60140.1"/>
    <property type="molecule type" value="Genomic_DNA"/>
</dbReference>
<evidence type="ECO:0000259" key="1">
    <source>
        <dbReference type="PROSITE" id="PS51186"/>
    </source>
</evidence>
<gene>
    <name evidence="2" type="ORF">GCM10011379_07660</name>
</gene>
<evidence type="ECO:0000313" key="2">
    <source>
        <dbReference type="EMBL" id="GGH60140.1"/>
    </source>
</evidence>
<dbReference type="SUPFAM" id="SSF55729">
    <property type="entry name" value="Acyl-CoA N-acyltransferases (Nat)"/>
    <property type="match status" value="1"/>
</dbReference>
<feature type="domain" description="N-acetyltransferase" evidence="1">
    <location>
        <begin position="131"/>
        <end position="259"/>
    </location>
</feature>
<evidence type="ECO:0000313" key="3">
    <source>
        <dbReference type="Proteomes" id="UP000627292"/>
    </source>
</evidence>
<reference evidence="2" key="1">
    <citation type="journal article" date="2014" name="Int. J. Syst. Evol. Microbiol.">
        <title>Complete genome sequence of Corynebacterium casei LMG S-19264T (=DSM 44701T), isolated from a smear-ripened cheese.</title>
        <authorList>
            <consortium name="US DOE Joint Genome Institute (JGI-PGF)"/>
            <person name="Walter F."/>
            <person name="Albersmeier A."/>
            <person name="Kalinowski J."/>
            <person name="Ruckert C."/>
        </authorList>
    </citation>
    <scope>NUCLEOTIDE SEQUENCE</scope>
    <source>
        <strain evidence="2">CGMCC 1.15290</strain>
    </source>
</reference>
<dbReference type="GO" id="GO:0016747">
    <property type="term" value="F:acyltransferase activity, transferring groups other than amino-acyl groups"/>
    <property type="evidence" value="ECO:0007669"/>
    <property type="project" value="InterPro"/>
</dbReference>
<dbReference type="CDD" id="cd04301">
    <property type="entry name" value="NAT_SF"/>
    <property type="match status" value="1"/>
</dbReference>
<reference evidence="2" key="2">
    <citation type="submission" date="2020-09" db="EMBL/GenBank/DDBJ databases">
        <authorList>
            <person name="Sun Q."/>
            <person name="Zhou Y."/>
        </authorList>
    </citation>
    <scope>NUCLEOTIDE SEQUENCE</scope>
    <source>
        <strain evidence="2">CGMCC 1.15290</strain>
    </source>
</reference>
<organism evidence="2 3">
    <name type="scientific">Filimonas zeae</name>
    <dbReference type="NCBI Taxonomy" id="1737353"/>
    <lineage>
        <taxon>Bacteria</taxon>
        <taxon>Pseudomonadati</taxon>
        <taxon>Bacteroidota</taxon>
        <taxon>Chitinophagia</taxon>
        <taxon>Chitinophagales</taxon>
        <taxon>Chitinophagaceae</taxon>
        <taxon>Filimonas</taxon>
    </lineage>
</organism>
<dbReference type="InterPro" id="IPR000182">
    <property type="entry name" value="GNAT_dom"/>
</dbReference>
<keyword evidence="3" id="KW-1185">Reference proteome</keyword>
<dbReference type="AlphaFoldDB" id="A0A917IQZ8"/>
<comment type="caution">
    <text evidence="2">The sequence shown here is derived from an EMBL/GenBank/DDBJ whole genome shotgun (WGS) entry which is preliminary data.</text>
</comment>
<proteinExistence type="predicted"/>
<dbReference type="Proteomes" id="UP000627292">
    <property type="component" value="Unassembled WGS sequence"/>
</dbReference>
<sequence>MLSRAAGEWGIHSFYICRKGIKRMENSGPENAHVLDNPIWNALQTGNRGMAQGSTQAAYFNAAIAPFAGMPQLSEEGWLQLQAADRPEGDVFILFSTAAIAVPQPWKVLAQLPLYQMVYAHRQAPQVKQGAAMVSLTAQDVPAMLELTRLTNPGPFRNHTIDFGHYYGVKHEGQLVAITGRRLRPLPYHEVSAVCTHPDFLGRGYAAQLIARQVQLILEEGGIPFLHVKDDNTAAVKLYEKLGFETRTAIVCTVLALKA</sequence>
<dbReference type="PROSITE" id="PS51186">
    <property type="entry name" value="GNAT"/>
    <property type="match status" value="1"/>
</dbReference>
<accession>A0A917IQZ8</accession>
<dbReference type="InterPro" id="IPR013653">
    <property type="entry name" value="GCN5-like_dom"/>
</dbReference>
<name>A0A917IQZ8_9BACT</name>
<protein>
    <submittedName>
        <fullName evidence="2">GNAT family N-acetyltransferase</fullName>
    </submittedName>
</protein>